<evidence type="ECO:0000313" key="3">
    <source>
        <dbReference type="Proteomes" id="UP000266861"/>
    </source>
</evidence>
<dbReference type="InterPro" id="IPR011990">
    <property type="entry name" value="TPR-like_helical_dom_sf"/>
</dbReference>
<dbReference type="Proteomes" id="UP000266861">
    <property type="component" value="Unassembled WGS sequence"/>
</dbReference>
<dbReference type="Gene3D" id="1.10.510.10">
    <property type="entry name" value="Transferase(Phosphotransferase) domain 1"/>
    <property type="match status" value="1"/>
</dbReference>
<dbReference type="EMBL" id="PQFF01000131">
    <property type="protein sequence ID" value="RHZ79854.1"/>
    <property type="molecule type" value="Genomic_DNA"/>
</dbReference>
<dbReference type="InterPro" id="IPR011009">
    <property type="entry name" value="Kinase-like_dom_sf"/>
</dbReference>
<proteinExistence type="predicted"/>
<dbReference type="PROSITE" id="PS50011">
    <property type="entry name" value="PROTEIN_KINASE_DOM"/>
    <property type="match status" value="1"/>
</dbReference>
<dbReference type="PANTHER" id="PTHR45011:SF1">
    <property type="entry name" value="DAP3-BINDING CELL DEATH ENHANCER 1"/>
    <property type="match status" value="1"/>
</dbReference>
<comment type="caution">
    <text evidence="2">The sequence shown here is derived from an EMBL/GenBank/DDBJ whole genome shotgun (WGS) entry which is preliminary data.</text>
</comment>
<reference evidence="2 3" key="1">
    <citation type="submission" date="2018-08" db="EMBL/GenBank/DDBJ databases">
        <title>Genome and evolution of the arbuscular mycorrhizal fungus Diversispora epigaea (formerly Glomus versiforme) and its bacterial endosymbionts.</title>
        <authorList>
            <person name="Sun X."/>
            <person name="Fei Z."/>
            <person name="Harrison M."/>
        </authorList>
    </citation>
    <scope>NUCLEOTIDE SEQUENCE [LARGE SCALE GENOMIC DNA]</scope>
    <source>
        <strain evidence="2 3">IT104</strain>
    </source>
</reference>
<dbReference type="SUPFAM" id="SSF81901">
    <property type="entry name" value="HCP-like"/>
    <property type="match status" value="1"/>
</dbReference>
<gene>
    <name evidence="2" type="ORF">Glove_140g72</name>
</gene>
<keyword evidence="3" id="KW-1185">Reference proteome</keyword>
<dbReference type="GO" id="GO:0004672">
    <property type="term" value="F:protein kinase activity"/>
    <property type="evidence" value="ECO:0007669"/>
    <property type="project" value="InterPro"/>
</dbReference>
<accession>A0A397J3P5</accession>
<dbReference type="SUPFAM" id="SSF56112">
    <property type="entry name" value="Protein kinase-like (PK-like)"/>
    <property type="match status" value="1"/>
</dbReference>
<dbReference type="InterPro" id="IPR006597">
    <property type="entry name" value="Sel1-like"/>
</dbReference>
<dbReference type="PANTHER" id="PTHR45011">
    <property type="entry name" value="DAP3-BINDING CELL DEATH ENHANCER 1"/>
    <property type="match status" value="1"/>
</dbReference>
<dbReference type="AlphaFoldDB" id="A0A397J3P5"/>
<dbReference type="InterPro" id="IPR052748">
    <property type="entry name" value="ISR_Activator"/>
</dbReference>
<dbReference type="Gene3D" id="1.25.40.10">
    <property type="entry name" value="Tetratricopeptide repeat domain"/>
    <property type="match status" value="1"/>
</dbReference>
<evidence type="ECO:0000313" key="2">
    <source>
        <dbReference type="EMBL" id="RHZ79854.1"/>
    </source>
</evidence>
<feature type="domain" description="Protein kinase" evidence="1">
    <location>
        <begin position="1"/>
        <end position="180"/>
    </location>
</feature>
<evidence type="ECO:0000259" key="1">
    <source>
        <dbReference type="PROSITE" id="PS50011"/>
    </source>
</evidence>
<dbReference type="SMART" id="SM00671">
    <property type="entry name" value="SEL1"/>
    <property type="match status" value="3"/>
</dbReference>
<dbReference type="Pfam" id="PF08238">
    <property type="entry name" value="Sel1"/>
    <property type="match status" value="3"/>
</dbReference>
<sequence length="226" mass="26004">MARYIPESLRFLTNAHGSIQFMDPQYLELFNITGKKSFDIFSLGIILWEISSGNPPFGMESSLRIDLLNDIAKVKKVKRKMVIPGTPLKYKKIYTINNYEYLVAQSNVGFCYENGMGITKDETKAFQWNTKSALAGNIDAIYFYDNGIGVGKDEKEAFKLFLMAAEKRYSIAQTYLGYFYEKGYGINKDEVKAFEWYKKLQKMMILIANTGLENAFMKDVEPRKIL</sequence>
<dbReference type="InterPro" id="IPR000719">
    <property type="entry name" value="Prot_kinase_dom"/>
</dbReference>
<dbReference type="GO" id="GO:0005524">
    <property type="term" value="F:ATP binding"/>
    <property type="evidence" value="ECO:0007669"/>
    <property type="project" value="InterPro"/>
</dbReference>
<organism evidence="2 3">
    <name type="scientific">Diversispora epigaea</name>
    <dbReference type="NCBI Taxonomy" id="1348612"/>
    <lineage>
        <taxon>Eukaryota</taxon>
        <taxon>Fungi</taxon>
        <taxon>Fungi incertae sedis</taxon>
        <taxon>Mucoromycota</taxon>
        <taxon>Glomeromycotina</taxon>
        <taxon>Glomeromycetes</taxon>
        <taxon>Diversisporales</taxon>
        <taxon>Diversisporaceae</taxon>
        <taxon>Diversispora</taxon>
    </lineage>
</organism>
<dbReference type="STRING" id="1348612.A0A397J3P5"/>
<name>A0A397J3P5_9GLOM</name>
<protein>
    <recommendedName>
        <fullName evidence="1">Protein kinase domain-containing protein</fullName>
    </recommendedName>
</protein>
<dbReference type="OrthoDB" id="2384430at2759"/>